<dbReference type="RefSeq" id="WP_191171130.1">
    <property type="nucleotide sequence ID" value="NZ_JACXZS010000004.1"/>
</dbReference>
<accession>A0ABR8NLF2</accession>
<comment type="caution">
    <text evidence="1">The sequence shown here is derived from an EMBL/GenBank/DDBJ whole genome shotgun (WGS) entry which is preliminary data.</text>
</comment>
<keyword evidence="2" id="KW-1185">Reference proteome</keyword>
<dbReference type="Proteomes" id="UP000598426">
    <property type="component" value="Unassembled WGS sequence"/>
</dbReference>
<sequence length="87" mass="9732">MTHILEMAPPEPPRVSMTARVRLDRAASDLWRVIDGTGLVIGHLQAVPEIGGTRYRARRYHAAAHAFRDLGDFWNADDAVEALRLGR</sequence>
<gene>
    <name evidence="1" type="ORF">IF188_07295</name>
</gene>
<protein>
    <submittedName>
        <fullName evidence="1">Uncharacterized protein</fullName>
    </submittedName>
</protein>
<proteinExistence type="predicted"/>
<name>A0ABR8NLF2_9MICO</name>
<organism evidence="1 2">
    <name type="scientific">Microbacterium helvum</name>
    <dbReference type="NCBI Taxonomy" id="2773713"/>
    <lineage>
        <taxon>Bacteria</taxon>
        <taxon>Bacillati</taxon>
        <taxon>Actinomycetota</taxon>
        <taxon>Actinomycetes</taxon>
        <taxon>Micrococcales</taxon>
        <taxon>Microbacteriaceae</taxon>
        <taxon>Microbacterium</taxon>
    </lineage>
</organism>
<dbReference type="EMBL" id="JACXZS010000004">
    <property type="protein sequence ID" value="MBD3941500.1"/>
    <property type="molecule type" value="Genomic_DNA"/>
</dbReference>
<reference evidence="1 2" key="1">
    <citation type="submission" date="2020-09" db="EMBL/GenBank/DDBJ databases">
        <title>Isolation and identification of active actinomycetes.</title>
        <authorList>
            <person name="Li X."/>
        </authorList>
    </citation>
    <scope>NUCLEOTIDE SEQUENCE [LARGE SCALE GENOMIC DNA]</scope>
    <source>
        <strain evidence="1 2">NEAU-LLC</strain>
    </source>
</reference>
<evidence type="ECO:0000313" key="1">
    <source>
        <dbReference type="EMBL" id="MBD3941500.1"/>
    </source>
</evidence>
<evidence type="ECO:0000313" key="2">
    <source>
        <dbReference type="Proteomes" id="UP000598426"/>
    </source>
</evidence>